<feature type="compositionally biased region" description="Gly residues" evidence="1">
    <location>
        <begin position="185"/>
        <end position="196"/>
    </location>
</feature>
<protein>
    <submittedName>
        <fullName evidence="3">Uncharacterized protein</fullName>
    </submittedName>
</protein>
<feature type="transmembrane region" description="Helical" evidence="2">
    <location>
        <begin position="80"/>
        <end position="100"/>
    </location>
</feature>
<name>A0ABN9RI19_9DINO</name>
<evidence type="ECO:0000256" key="1">
    <source>
        <dbReference type="SAM" id="MobiDB-lite"/>
    </source>
</evidence>
<organism evidence="3 4">
    <name type="scientific">Prorocentrum cordatum</name>
    <dbReference type="NCBI Taxonomy" id="2364126"/>
    <lineage>
        <taxon>Eukaryota</taxon>
        <taxon>Sar</taxon>
        <taxon>Alveolata</taxon>
        <taxon>Dinophyceae</taxon>
        <taxon>Prorocentrales</taxon>
        <taxon>Prorocentraceae</taxon>
        <taxon>Prorocentrum</taxon>
    </lineage>
</organism>
<reference evidence="3" key="1">
    <citation type="submission" date="2023-10" db="EMBL/GenBank/DDBJ databases">
        <authorList>
            <person name="Chen Y."/>
            <person name="Shah S."/>
            <person name="Dougan E. K."/>
            <person name="Thang M."/>
            <person name="Chan C."/>
        </authorList>
    </citation>
    <scope>NUCLEOTIDE SEQUENCE [LARGE SCALE GENOMIC DNA]</scope>
</reference>
<keyword evidence="4" id="KW-1185">Reference proteome</keyword>
<gene>
    <name evidence="3" type="ORF">PCOR1329_LOCUS20735</name>
</gene>
<proteinExistence type="predicted"/>
<dbReference type="Proteomes" id="UP001189429">
    <property type="component" value="Unassembled WGS sequence"/>
</dbReference>
<keyword evidence="2" id="KW-1133">Transmembrane helix</keyword>
<feature type="region of interest" description="Disordered" evidence="1">
    <location>
        <begin position="121"/>
        <end position="196"/>
    </location>
</feature>
<evidence type="ECO:0000313" key="3">
    <source>
        <dbReference type="EMBL" id="CAK0818457.1"/>
    </source>
</evidence>
<sequence length="196" mass="20473">MTLTSRSATVFLLTYVCGLTVRSAVAVSLALHVSESSVSYESKTDRIDEQNTSAQHIIVDTLRHLAEEYDHQGDRSRGRVSAWVCITIVASISALAVRWYCCTTAPCGVEQLSLTARWKATGSPARPSARPKHRSSGPSADAPSVTNDRLVTRGAGHDPGGHDLLAPGARAAHSAGGTAPEQPGRAGGGGAACEAR</sequence>
<comment type="caution">
    <text evidence="3">The sequence shown here is derived from an EMBL/GenBank/DDBJ whole genome shotgun (WGS) entry which is preliminary data.</text>
</comment>
<accession>A0ABN9RI19</accession>
<keyword evidence="2" id="KW-0812">Transmembrane</keyword>
<feature type="transmembrane region" description="Helical" evidence="2">
    <location>
        <begin position="12"/>
        <end position="33"/>
    </location>
</feature>
<dbReference type="EMBL" id="CAUYUJ010006732">
    <property type="protein sequence ID" value="CAK0818457.1"/>
    <property type="molecule type" value="Genomic_DNA"/>
</dbReference>
<evidence type="ECO:0000256" key="2">
    <source>
        <dbReference type="SAM" id="Phobius"/>
    </source>
</evidence>
<keyword evidence="2" id="KW-0472">Membrane</keyword>
<evidence type="ECO:0000313" key="4">
    <source>
        <dbReference type="Proteomes" id="UP001189429"/>
    </source>
</evidence>